<reference evidence="6" key="1">
    <citation type="submission" date="2021-01" db="EMBL/GenBank/DDBJ databases">
        <authorList>
            <person name="Corre E."/>
            <person name="Pelletier E."/>
            <person name="Niang G."/>
            <person name="Scheremetjew M."/>
            <person name="Finn R."/>
            <person name="Kale V."/>
            <person name="Holt S."/>
            <person name="Cochrane G."/>
            <person name="Meng A."/>
            <person name="Brown T."/>
            <person name="Cohen L."/>
        </authorList>
    </citation>
    <scope>NUCLEOTIDE SEQUENCE</scope>
    <source>
        <strain evidence="6">PLY182g</strain>
    </source>
</reference>
<evidence type="ECO:0000256" key="2">
    <source>
        <dbReference type="ARBA" id="ARBA00023157"/>
    </source>
</evidence>
<dbReference type="FunFam" id="3.90.70.10:FF:000332">
    <property type="entry name" value="Cathepsin L1"/>
    <property type="match status" value="1"/>
</dbReference>
<keyword evidence="2" id="KW-1015">Disulfide bond</keyword>
<evidence type="ECO:0000259" key="5">
    <source>
        <dbReference type="SMART" id="SM00848"/>
    </source>
</evidence>
<dbReference type="InterPro" id="IPR025660">
    <property type="entry name" value="Pept_his_AS"/>
</dbReference>
<dbReference type="PROSITE" id="PS00139">
    <property type="entry name" value="THIOL_PROTEASE_CYS"/>
    <property type="match status" value="1"/>
</dbReference>
<proteinExistence type="inferred from homology"/>
<feature type="chain" id="PRO_5031395680" evidence="3">
    <location>
        <begin position="17"/>
        <end position="337"/>
    </location>
</feature>
<dbReference type="PRINTS" id="PR00705">
    <property type="entry name" value="PAPAIN"/>
</dbReference>
<dbReference type="AlphaFoldDB" id="A0A7S0LJ66"/>
<name>A0A7S0LJ66_9EUKA</name>
<dbReference type="PROSITE" id="PS51257">
    <property type="entry name" value="PROKAR_LIPOPROTEIN"/>
    <property type="match status" value="1"/>
</dbReference>
<dbReference type="InterPro" id="IPR000169">
    <property type="entry name" value="Pept_cys_AS"/>
</dbReference>
<dbReference type="Pfam" id="PF00112">
    <property type="entry name" value="Peptidase_C1"/>
    <property type="match status" value="1"/>
</dbReference>
<dbReference type="GO" id="GO:0008234">
    <property type="term" value="F:cysteine-type peptidase activity"/>
    <property type="evidence" value="ECO:0007669"/>
    <property type="project" value="InterPro"/>
</dbReference>
<dbReference type="CDD" id="cd02248">
    <property type="entry name" value="Peptidase_C1A"/>
    <property type="match status" value="1"/>
</dbReference>
<dbReference type="Gene3D" id="3.90.70.10">
    <property type="entry name" value="Cysteine proteinases"/>
    <property type="match status" value="1"/>
</dbReference>
<comment type="similarity">
    <text evidence="1">Belongs to the peptidase C1 family.</text>
</comment>
<dbReference type="GO" id="GO:0006508">
    <property type="term" value="P:proteolysis"/>
    <property type="evidence" value="ECO:0007669"/>
    <property type="project" value="InterPro"/>
</dbReference>
<dbReference type="InterPro" id="IPR013128">
    <property type="entry name" value="Peptidase_C1A"/>
</dbReference>
<keyword evidence="3" id="KW-0732">Signal</keyword>
<evidence type="ECO:0000256" key="3">
    <source>
        <dbReference type="SAM" id="SignalP"/>
    </source>
</evidence>
<evidence type="ECO:0000259" key="4">
    <source>
        <dbReference type="SMART" id="SM00645"/>
    </source>
</evidence>
<dbReference type="InterPro" id="IPR013201">
    <property type="entry name" value="Prot_inhib_I29"/>
</dbReference>
<accession>A0A7S0LJ66</accession>
<dbReference type="PANTHER" id="PTHR12411">
    <property type="entry name" value="CYSTEINE PROTEASE FAMILY C1-RELATED"/>
    <property type="match status" value="1"/>
</dbReference>
<dbReference type="InterPro" id="IPR039417">
    <property type="entry name" value="Peptidase_C1A_papain-like"/>
</dbReference>
<sequence>MFKTAVLACAIAAACAANVHPREHYEKAFFEHITKYNLNLKDGADFIKRLSVFANNFDLIEKHNADGTQSFKMGLNRFSHLTYDEWIDEVKIGGTRIPNLRRNADAPQHTAPADVSANPTSVNWVTSGAVTPVKNQGNCGSCWSFSTTGALEGAYYIKYKDLQSFSEQQLVSCDTKGGDSGCNGGWMDDAFTFVKNNGGITTEAQYPYTSGTTGSSGSCQTSGYTNNANVAPKSYTDVQTGSVSALESAVAKQPVSIAIQANQLAFQHYSGGVLTGTCGQRLDHGVLLAGYGEENGTKYWLVKNSWGPSWGEDGYIKILRSDDDLCGVLDAPSYPNL</sequence>
<dbReference type="InterPro" id="IPR038765">
    <property type="entry name" value="Papain-like_cys_pep_sf"/>
</dbReference>
<evidence type="ECO:0000313" key="6">
    <source>
        <dbReference type="EMBL" id="CAD8614327.1"/>
    </source>
</evidence>
<dbReference type="SUPFAM" id="SSF54001">
    <property type="entry name" value="Cysteine proteinases"/>
    <property type="match status" value="1"/>
</dbReference>
<gene>
    <name evidence="6" type="ORF">CPEL01642_LOCUS17708</name>
</gene>
<protein>
    <submittedName>
        <fullName evidence="6">Uncharacterized protein</fullName>
    </submittedName>
</protein>
<dbReference type="PROSITE" id="PS00639">
    <property type="entry name" value="THIOL_PROTEASE_HIS"/>
    <property type="match status" value="1"/>
</dbReference>
<dbReference type="InterPro" id="IPR000668">
    <property type="entry name" value="Peptidase_C1A_C"/>
</dbReference>
<dbReference type="Pfam" id="PF08246">
    <property type="entry name" value="Inhibitor_I29"/>
    <property type="match status" value="1"/>
</dbReference>
<organism evidence="6">
    <name type="scientific">Coccolithus braarudii</name>
    <dbReference type="NCBI Taxonomy" id="221442"/>
    <lineage>
        <taxon>Eukaryota</taxon>
        <taxon>Haptista</taxon>
        <taxon>Haptophyta</taxon>
        <taxon>Prymnesiophyceae</taxon>
        <taxon>Coccolithales</taxon>
        <taxon>Coccolithaceae</taxon>
        <taxon>Coccolithus</taxon>
    </lineage>
</organism>
<feature type="signal peptide" evidence="3">
    <location>
        <begin position="1"/>
        <end position="16"/>
    </location>
</feature>
<dbReference type="SMART" id="SM00848">
    <property type="entry name" value="Inhibitor_I29"/>
    <property type="match status" value="1"/>
</dbReference>
<feature type="domain" description="Cathepsin propeptide inhibitor" evidence="5">
    <location>
        <begin position="29"/>
        <end position="86"/>
    </location>
</feature>
<dbReference type="EMBL" id="HBEY01037230">
    <property type="protein sequence ID" value="CAD8614327.1"/>
    <property type="molecule type" value="Transcribed_RNA"/>
</dbReference>
<dbReference type="InterPro" id="IPR025661">
    <property type="entry name" value="Pept_asp_AS"/>
</dbReference>
<dbReference type="PROSITE" id="PS00640">
    <property type="entry name" value="THIOL_PROTEASE_ASN"/>
    <property type="match status" value="1"/>
</dbReference>
<feature type="domain" description="Peptidase C1A papain C-terminal" evidence="4">
    <location>
        <begin position="118"/>
        <end position="336"/>
    </location>
</feature>
<dbReference type="SMART" id="SM00645">
    <property type="entry name" value="Pept_C1"/>
    <property type="match status" value="1"/>
</dbReference>
<evidence type="ECO:0000256" key="1">
    <source>
        <dbReference type="ARBA" id="ARBA00008455"/>
    </source>
</evidence>